<dbReference type="AlphaFoldDB" id="A0A0D6Q502"/>
<protein>
    <submittedName>
        <fullName evidence="1">Uncharacterized protein</fullName>
    </submittedName>
</protein>
<comment type="caution">
    <text evidence="1">The sequence shown here is derived from an EMBL/GenBank/DDBJ whole genome shotgun (WGS) entry which is preliminary data.</text>
</comment>
<organism evidence="1 2">
    <name type="scientific">Komagataeibacter xylinus NBRC 13693</name>
    <dbReference type="NCBI Taxonomy" id="1234668"/>
    <lineage>
        <taxon>Bacteria</taxon>
        <taxon>Pseudomonadati</taxon>
        <taxon>Pseudomonadota</taxon>
        <taxon>Alphaproteobacteria</taxon>
        <taxon>Acetobacterales</taxon>
        <taxon>Acetobacteraceae</taxon>
        <taxon>Komagataeibacter</taxon>
    </lineage>
</organism>
<proteinExistence type="predicted"/>
<evidence type="ECO:0000313" key="2">
    <source>
        <dbReference type="Proteomes" id="UP000032683"/>
    </source>
</evidence>
<dbReference type="Proteomes" id="UP000032683">
    <property type="component" value="Unassembled WGS sequence"/>
</dbReference>
<gene>
    <name evidence="1" type="ORF">Gxy13693_008_016</name>
</gene>
<accession>A0A0D6Q502</accession>
<dbReference type="EMBL" id="BANJ01000008">
    <property type="protein sequence ID" value="GAN98642.1"/>
    <property type="molecule type" value="Genomic_DNA"/>
</dbReference>
<dbReference type="RefSeq" id="WP_048855531.1">
    <property type="nucleotide sequence ID" value="NZ_BANJ01000008.1"/>
</dbReference>
<evidence type="ECO:0000313" key="1">
    <source>
        <dbReference type="EMBL" id="GAN98642.1"/>
    </source>
</evidence>
<name>A0A0D6Q502_KOMXY</name>
<sequence>MTSPIRKATMAALGADRRCCKEPATANAQAQSDRFRAAYRKVVHTRARSFADLQDKARLVMLFDPDPAQIEASLARDILAMKGEAK</sequence>
<reference evidence="1 2" key="1">
    <citation type="submission" date="2012-11" db="EMBL/GenBank/DDBJ databases">
        <title>Whole genome sequence of Gluconacetobacter xylinus NBRC 13693.</title>
        <authorList>
            <person name="Azuma Y."/>
            <person name="Higashiura N."/>
            <person name="Hirakawa H."/>
            <person name="Matsushita K."/>
        </authorList>
    </citation>
    <scope>NUCLEOTIDE SEQUENCE [LARGE SCALE GENOMIC DNA]</scope>
    <source>
        <strain evidence="1 2">NBRC 13693</strain>
    </source>
</reference>